<evidence type="ECO:0000313" key="10">
    <source>
        <dbReference type="Proteomes" id="UP000015085"/>
    </source>
</evidence>
<dbReference type="GO" id="GO:0005737">
    <property type="term" value="C:cytoplasm"/>
    <property type="evidence" value="ECO:0007669"/>
    <property type="project" value="TreeGrafter"/>
</dbReference>
<dbReference type="PANTHER" id="PTHR11638">
    <property type="entry name" value="ATP-DEPENDENT CLP PROTEASE"/>
    <property type="match status" value="1"/>
</dbReference>
<feature type="domain" description="AAA+ ATPase" evidence="7">
    <location>
        <begin position="63"/>
        <end position="203"/>
    </location>
</feature>
<feature type="compositionally biased region" description="Basic residues" evidence="6">
    <location>
        <begin position="1"/>
        <end position="18"/>
    </location>
</feature>
<dbReference type="Pfam" id="PF07724">
    <property type="entry name" value="AAA_2"/>
    <property type="match status" value="1"/>
</dbReference>
<dbReference type="EMBL" id="CP006603">
    <property type="protein sequence ID" value="AGR64094.1"/>
    <property type="molecule type" value="Genomic_DNA"/>
</dbReference>
<evidence type="ECO:0000259" key="7">
    <source>
        <dbReference type="SMART" id="SM00382"/>
    </source>
</evidence>
<dbReference type="InterPro" id="IPR003593">
    <property type="entry name" value="AAA+_ATPase"/>
</dbReference>
<keyword evidence="9" id="KW-0645">Protease</keyword>
<dbReference type="Pfam" id="PF00004">
    <property type="entry name" value="AAA"/>
    <property type="match status" value="1"/>
</dbReference>
<keyword evidence="2" id="KW-0547">Nucleotide-binding</keyword>
<dbReference type="Gene3D" id="1.10.8.60">
    <property type="match status" value="2"/>
</dbReference>
<name>S5NB75_LIMRT</name>
<dbReference type="InterPro" id="IPR003959">
    <property type="entry name" value="ATPase_AAA_core"/>
</dbReference>
<evidence type="ECO:0000256" key="3">
    <source>
        <dbReference type="ARBA" id="ARBA00022840"/>
    </source>
</evidence>
<evidence type="ECO:0000256" key="2">
    <source>
        <dbReference type="ARBA" id="ARBA00022741"/>
    </source>
</evidence>
<dbReference type="Gene3D" id="3.40.50.300">
    <property type="entry name" value="P-loop containing nucleotide triphosphate hydrolases"/>
    <property type="match status" value="2"/>
</dbReference>
<feature type="region of interest" description="Disordered" evidence="6">
    <location>
        <begin position="1"/>
        <end position="22"/>
    </location>
</feature>
<dbReference type="Pfam" id="PF10431">
    <property type="entry name" value="ClpB_D2-small"/>
    <property type="match status" value="1"/>
</dbReference>
<dbReference type="InterPro" id="IPR041546">
    <property type="entry name" value="ClpA/ClpB_AAA_lid"/>
</dbReference>
<dbReference type="AlphaFoldDB" id="S5NB75"/>
<comment type="function">
    <text evidence="5">Part of a stress-induced multi-chaperone system, it is involved in the recovery of the cell from heat-induced damage, in cooperation with DnaK, DnaJ and GrpE. Acts before DnaK, in the processing of protein aggregates. Protein binding stimulates the ATPase activity; ATP hydrolysis unfolds the denatured protein aggregates, which probably helps expose new hydrophobic binding sites on the surface of ClpB-bound aggregates, contributing to the solubilization and refolding of denatured protein aggregates by DnaK.</text>
</comment>
<dbReference type="HOGENOM" id="CLU_005070_4_3_9"/>
<accession>S5NB75</accession>
<dbReference type="Pfam" id="PF17871">
    <property type="entry name" value="AAA_lid_9"/>
    <property type="match status" value="1"/>
</dbReference>
<keyword evidence="3 9" id="KW-0067">ATP-binding</keyword>
<protein>
    <submittedName>
        <fullName evidence="9">ATP-dependent Clp protease ATP-binding protein</fullName>
    </submittedName>
</protein>
<dbReference type="GO" id="GO:0006508">
    <property type="term" value="P:proteolysis"/>
    <property type="evidence" value="ECO:0007669"/>
    <property type="project" value="UniProtKB-KW"/>
</dbReference>
<feature type="domain" description="Clp ATPase C-terminal" evidence="8">
    <location>
        <begin position="513"/>
        <end position="605"/>
    </location>
</feature>
<keyword evidence="9" id="KW-0378">Hydrolase</keyword>
<dbReference type="GO" id="GO:0008233">
    <property type="term" value="F:peptidase activity"/>
    <property type="evidence" value="ECO:0007669"/>
    <property type="project" value="UniProtKB-KW"/>
</dbReference>
<evidence type="ECO:0000313" key="9">
    <source>
        <dbReference type="EMBL" id="AGR64094.1"/>
    </source>
</evidence>
<dbReference type="PANTHER" id="PTHR11638:SF18">
    <property type="entry name" value="HEAT SHOCK PROTEIN 104"/>
    <property type="match status" value="1"/>
</dbReference>
<dbReference type="SMART" id="SM00382">
    <property type="entry name" value="AAA"/>
    <property type="match status" value="2"/>
</dbReference>
<dbReference type="KEGG" id="lrr:N134_03955"/>
<proteinExistence type="predicted"/>
<dbReference type="CDD" id="cd19499">
    <property type="entry name" value="RecA-like_ClpB_Hsp104-like"/>
    <property type="match status" value="1"/>
</dbReference>
<keyword evidence="1" id="KW-0677">Repeat</keyword>
<dbReference type="InterPro" id="IPR050130">
    <property type="entry name" value="ClpA_ClpB"/>
</dbReference>
<sequence length="634" mass="71482">MSSKKHLYQAQQRRHNRKTNTTSMLERYTDDLTAAAKKNPQNYKVIARDQEKLQVEYNLARKTKNNPILIGDAGVGKTAIVEGLARDIALGKVGPQLADKHIRVLQIAALGQEDPIGKFLKIIDEVKASHRQVILFIDEIHTIMGVDQSNGALDLGDVLKPAMARGDIQLIGSTTLDEYYKFIERDPALQRRFQQVIVNEPTLPTAVTVLKGIQQNYENFHNVTYTDAAIRGAITLSVRYIADRFLPDKAIDLIDQAGAIAATKGQHVVDLKDIALVLQEMRGIPVTTVLSDDSERLRKLPVNLKKLVKGQNKAITEVSNAIAIAKAGLQSPDKPLASFLFLGTTGVGKTALALALAVNMFDSEQALIRFDMSEFSERDSINHFQQLLTQAVKRQPYCILLLDEIEKACTAVHDRLLQILDAGELRDSRGRSTNFRNCIIIMTTNLAAELIADRQKYQQSVAAIKDENDRGASPLVLARQMSAFRQLIQDELTTIFRPEFVNRIQHKIIFNMLTRNVILQIADHDLQVLNQRLHKRGFDFVYGQDVLNYLADVGTDVENGARPLEREIDKEFTSIISMDVLQLESDPHNNRHRIKASIIDNRKSFERMPQQRHIKNNREIKWSLLPDEEDEING</sequence>
<dbReference type="PRINTS" id="PR00300">
    <property type="entry name" value="CLPPROTEASEA"/>
</dbReference>
<feature type="domain" description="AAA+ ATPase" evidence="7">
    <location>
        <begin position="335"/>
        <end position="462"/>
    </location>
</feature>
<evidence type="ECO:0000256" key="4">
    <source>
        <dbReference type="ARBA" id="ARBA00023186"/>
    </source>
</evidence>
<dbReference type="SUPFAM" id="SSF52540">
    <property type="entry name" value="P-loop containing nucleoside triphosphate hydrolases"/>
    <property type="match status" value="2"/>
</dbReference>
<evidence type="ECO:0000259" key="8">
    <source>
        <dbReference type="SMART" id="SM01086"/>
    </source>
</evidence>
<dbReference type="InterPro" id="IPR027417">
    <property type="entry name" value="P-loop_NTPase"/>
</dbReference>
<dbReference type="InterPro" id="IPR019489">
    <property type="entry name" value="Clp_ATPase_C"/>
</dbReference>
<dbReference type="RefSeq" id="WP_020843033.1">
    <property type="nucleotide sequence ID" value="NC_021872.1"/>
</dbReference>
<dbReference type="SMART" id="SM01086">
    <property type="entry name" value="ClpB_D2-small"/>
    <property type="match status" value="1"/>
</dbReference>
<dbReference type="PATRIC" id="fig|1358027.3.peg.746"/>
<dbReference type="GO" id="GO:0005524">
    <property type="term" value="F:ATP binding"/>
    <property type="evidence" value="ECO:0007669"/>
    <property type="project" value="UniProtKB-KW"/>
</dbReference>
<keyword evidence="4" id="KW-0143">Chaperone</keyword>
<dbReference type="Proteomes" id="UP000015085">
    <property type="component" value="Chromosome"/>
</dbReference>
<dbReference type="GO" id="GO:0034605">
    <property type="term" value="P:cellular response to heat"/>
    <property type="evidence" value="ECO:0007669"/>
    <property type="project" value="TreeGrafter"/>
</dbReference>
<organism evidence="9 10">
    <name type="scientific">Limosilactobacillus reuteri TD1</name>
    <dbReference type="NCBI Taxonomy" id="1358027"/>
    <lineage>
        <taxon>Bacteria</taxon>
        <taxon>Bacillati</taxon>
        <taxon>Bacillota</taxon>
        <taxon>Bacilli</taxon>
        <taxon>Lactobacillales</taxon>
        <taxon>Lactobacillaceae</taxon>
        <taxon>Limosilactobacillus</taxon>
    </lineage>
</organism>
<evidence type="ECO:0000256" key="5">
    <source>
        <dbReference type="ARBA" id="ARBA00025613"/>
    </source>
</evidence>
<reference evidence="9 10" key="1">
    <citation type="journal article" date="2014" name="Genome Announc.">
        <title>Complete Genome Sequences of Lactobacillus johnsonii Strain N6.2 and Lactobacillus reuteri Strain TD1.</title>
        <authorList>
            <person name="Leonard M.T."/>
            <person name="Valladares R.B."/>
            <person name="Ardissone A."/>
            <person name="Gonzalez C.F."/>
            <person name="Lorca G.L."/>
            <person name="Triplett E.W."/>
        </authorList>
    </citation>
    <scope>NUCLEOTIDE SEQUENCE [LARGE SCALE GENOMIC DNA]</scope>
    <source>
        <strain evidence="9 10">TD1</strain>
    </source>
</reference>
<evidence type="ECO:0000256" key="6">
    <source>
        <dbReference type="SAM" id="MobiDB-lite"/>
    </source>
</evidence>
<evidence type="ECO:0000256" key="1">
    <source>
        <dbReference type="ARBA" id="ARBA00022737"/>
    </source>
</evidence>
<dbReference type="CDD" id="cd00009">
    <property type="entry name" value="AAA"/>
    <property type="match status" value="1"/>
</dbReference>
<dbReference type="InterPro" id="IPR001270">
    <property type="entry name" value="ClpA/B"/>
</dbReference>
<gene>
    <name evidence="9" type="ORF">N134_03955</name>
</gene>
<dbReference type="GO" id="GO:0016887">
    <property type="term" value="F:ATP hydrolysis activity"/>
    <property type="evidence" value="ECO:0007669"/>
    <property type="project" value="InterPro"/>
</dbReference>